<comment type="subcellular location">
    <subcellularLocation>
        <location evidence="2">Nucleus</location>
    </subcellularLocation>
</comment>
<comment type="caution">
    <text evidence="10">The sequence shown here is derived from an EMBL/GenBank/DDBJ whole genome shotgun (WGS) entry which is preliminary data.</text>
</comment>
<evidence type="ECO:0000259" key="9">
    <source>
        <dbReference type="Pfam" id="PF13359"/>
    </source>
</evidence>
<evidence type="ECO:0000256" key="8">
    <source>
        <dbReference type="SAM" id="MobiDB-lite"/>
    </source>
</evidence>
<evidence type="ECO:0000256" key="3">
    <source>
        <dbReference type="ARBA" id="ARBA00006958"/>
    </source>
</evidence>
<evidence type="ECO:0000256" key="5">
    <source>
        <dbReference type="ARBA" id="ARBA00022723"/>
    </source>
</evidence>
<gene>
    <name evidence="10" type="ORF">ACHAWU_007477</name>
</gene>
<dbReference type="InterPro" id="IPR027806">
    <property type="entry name" value="HARBI1_dom"/>
</dbReference>
<keyword evidence="7" id="KW-0539">Nucleus</keyword>
<keyword evidence="4" id="KW-0540">Nuclease</keyword>
<evidence type="ECO:0000256" key="2">
    <source>
        <dbReference type="ARBA" id="ARBA00004123"/>
    </source>
</evidence>
<keyword evidence="11" id="KW-1185">Reference proteome</keyword>
<keyword evidence="5" id="KW-0479">Metal-binding</keyword>
<dbReference type="EMBL" id="JALLBG020000085">
    <property type="protein sequence ID" value="KAL3766442.1"/>
    <property type="molecule type" value="Genomic_DNA"/>
</dbReference>
<accession>A0ABD3MSL1</accession>
<evidence type="ECO:0000313" key="10">
    <source>
        <dbReference type="EMBL" id="KAL3766442.1"/>
    </source>
</evidence>
<feature type="region of interest" description="Disordered" evidence="8">
    <location>
        <begin position="454"/>
        <end position="483"/>
    </location>
</feature>
<reference evidence="10 11" key="1">
    <citation type="submission" date="2024-10" db="EMBL/GenBank/DDBJ databases">
        <title>Updated reference genomes for cyclostephanoid diatoms.</title>
        <authorList>
            <person name="Roberts W.R."/>
            <person name="Alverson A.J."/>
        </authorList>
    </citation>
    <scope>NUCLEOTIDE SEQUENCE [LARGE SCALE GENOMIC DNA]</scope>
    <source>
        <strain evidence="10 11">AJA232-27</strain>
    </source>
</reference>
<comment type="cofactor">
    <cofactor evidence="1">
        <name>a divalent metal cation</name>
        <dbReference type="ChEBI" id="CHEBI:60240"/>
    </cofactor>
</comment>
<keyword evidence="6" id="KW-0378">Hydrolase</keyword>
<dbReference type="PANTHER" id="PTHR22930:SF85">
    <property type="entry name" value="GH03217P-RELATED"/>
    <property type="match status" value="1"/>
</dbReference>
<comment type="similarity">
    <text evidence="3">Belongs to the HARBI1 family.</text>
</comment>
<dbReference type="GO" id="GO:0004518">
    <property type="term" value="F:nuclease activity"/>
    <property type="evidence" value="ECO:0007669"/>
    <property type="project" value="UniProtKB-KW"/>
</dbReference>
<dbReference type="Pfam" id="PF13359">
    <property type="entry name" value="DDE_Tnp_4"/>
    <property type="match status" value="1"/>
</dbReference>
<dbReference type="AlphaFoldDB" id="A0ABD3MSL1"/>
<feature type="compositionally biased region" description="Basic and acidic residues" evidence="8">
    <location>
        <begin position="458"/>
        <end position="467"/>
    </location>
</feature>
<evidence type="ECO:0000256" key="1">
    <source>
        <dbReference type="ARBA" id="ARBA00001968"/>
    </source>
</evidence>
<evidence type="ECO:0000256" key="7">
    <source>
        <dbReference type="ARBA" id="ARBA00023242"/>
    </source>
</evidence>
<evidence type="ECO:0000256" key="6">
    <source>
        <dbReference type="ARBA" id="ARBA00022801"/>
    </source>
</evidence>
<dbReference type="PANTHER" id="PTHR22930">
    <property type="match status" value="1"/>
</dbReference>
<organism evidence="10 11">
    <name type="scientific">Discostella pseudostelligera</name>
    <dbReference type="NCBI Taxonomy" id="259834"/>
    <lineage>
        <taxon>Eukaryota</taxon>
        <taxon>Sar</taxon>
        <taxon>Stramenopiles</taxon>
        <taxon>Ochrophyta</taxon>
        <taxon>Bacillariophyta</taxon>
        <taxon>Coscinodiscophyceae</taxon>
        <taxon>Thalassiosirophycidae</taxon>
        <taxon>Stephanodiscales</taxon>
        <taxon>Stephanodiscaceae</taxon>
        <taxon>Discostella</taxon>
    </lineage>
</organism>
<sequence length="519" mass="59591">MLCTIFFEAPPNLALHPAAAAAALASVGSSIIMSSSITNANIAVLMTAAAVGLFLLLEANRRALEKAVLATLVIPSIKRRRLNSIRAEHRRSRKRRTWSVFRDDLSDRQFRRYFRMSKDVFLNLCRRIEDIVGAHEFKSEEYLDNIISNPHTDPSNNIYFAHERTTGGALSGEVKLAATLRILGGGTYMDMALLYNTSFNHMHKIFGYVVERWLRHPSFYNIDGVAYCSDDTKMRQVALEFARGSQGVINGCIGALDGWVVKIRKPKRSDGVRNAASFYSRKGYFGINVQAIVDKRKRVLFRSIMSRGAEHDSTAFKNSALHKWLLRHWRQIAQKGYYFIGDSAYSLKSFLLTPFDNAMHGTAEDNYNFFHSSSRISVECAFGEMDLRWGIFWKPLQYSLRLNCAIIDVCMRLHNFIVDHRTDSNRMDAIDREVFDDDCRRFFAVNPEFNEGVDGGEDDIRRDEHGNMLRGGRPPTAEKSSSDYGKEWRRLLCEEIARQNLIRPPTNYYRDRNRMFDDY</sequence>
<feature type="domain" description="DDE Tnp4" evidence="9">
    <location>
        <begin position="256"/>
        <end position="415"/>
    </location>
</feature>
<dbReference type="InterPro" id="IPR045249">
    <property type="entry name" value="HARBI1-like"/>
</dbReference>
<proteinExistence type="inferred from homology"/>
<name>A0ABD3MSL1_9STRA</name>
<dbReference type="GO" id="GO:0016787">
    <property type="term" value="F:hydrolase activity"/>
    <property type="evidence" value="ECO:0007669"/>
    <property type="project" value="UniProtKB-KW"/>
</dbReference>
<evidence type="ECO:0000313" key="11">
    <source>
        <dbReference type="Proteomes" id="UP001530293"/>
    </source>
</evidence>
<evidence type="ECO:0000256" key="4">
    <source>
        <dbReference type="ARBA" id="ARBA00022722"/>
    </source>
</evidence>
<dbReference type="Proteomes" id="UP001530293">
    <property type="component" value="Unassembled WGS sequence"/>
</dbReference>
<dbReference type="GO" id="GO:0046872">
    <property type="term" value="F:metal ion binding"/>
    <property type="evidence" value="ECO:0007669"/>
    <property type="project" value="UniProtKB-KW"/>
</dbReference>
<protein>
    <recommendedName>
        <fullName evidence="9">DDE Tnp4 domain-containing protein</fullName>
    </recommendedName>
</protein>
<dbReference type="GO" id="GO:0005634">
    <property type="term" value="C:nucleus"/>
    <property type="evidence" value="ECO:0007669"/>
    <property type="project" value="UniProtKB-SubCell"/>
</dbReference>